<feature type="domain" description="Poly(A) RNA polymerase mitochondrial-like central palm" evidence="2">
    <location>
        <begin position="84"/>
        <end position="240"/>
    </location>
</feature>
<dbReference type="AlphaFoldDB" id="A0A388KKI1"/>
<dbReference type="SUPFAM" id="SSF81631">
    <property type="entry name" value="PAP/OAS1 substrate-binding domain"/>
    <property type="match status" value="1"/>
</dbReference>
<name>A0A388KKI1_CHABU</name>
<dbReference type="GO" id="GO:0031123">
    <property type="term" value="P:RNA 3'-end processing"/>
    <property type="evidence" value="ECO:0007669"/>
    <property type="project" value="TreeGrafter"/>
</dbReference>
<dbReference type="InterPro" id="IPR043519">
    <property type="entry name" value="NT_sf"/>
</dbReference>
<gene>
    <name evidence="3" type="ORF">CBR_g6688</name>
</gene>
<protein>
    <recommendedName>
        <fullName evidence="2">Poly(A) RNA polymerase mitochondrial-like central palm domain-containing protein</fullName>
    </recommendedName>
</protein>
<accession>A0A388KKI1</accession>
<dbReference type="CDD" id="cd05402">
    <property type="entry name" value="NT_PAP_TUTase"/>
    <property type="match status" value="1"/>
</dbReference>
<dbReference type="Gene3D" id="3.30.460.10">
    <property type="entry name" value="Beta Polymerase, domain 2"/>
    <property type="match status" value="1"/>
</dbReference>
<dbReference type="Gene3D" id="1.10.1410.10">
    <property type="match status" value="1"/>
</dbReference>
<dbReference type="PANTHER" id="PTHR12271">
    <property type="entry name" value="POLY A POLYMERASE CID PAP -RELATED"/>
    <property type="match status" value="1"/>
</dbReference>
<dbReference type="GO" id="GO:0016779">
    <property type="term" value="F:nucleotidyltransferase activity"/>
    <property type="evidence" value="ECO:0007669"/>
    <property type="project" value="TreeGrafter"/>
</dbReference>
<dbReference type="OrthoDB" id="2274644at2759"/>
<reference evidence="3 4" key="1">
    <citation type="journal article" date="2018" name="Cell">
        <title>The Chara Genome: Secondary Complexity and Implications for Plant Terrestrialization.</title>
        <authorList>
            <person name="Nishiyama T."/>
            <person name="Sakayama H."/>
            <person name="Vries J.D."/>
            <person name="Buschmann H."/>
            <person name="Saint-Marcoux D."/>
            <person name="Ullrich K.K."/>
            <person name="Haas F.B."/>
            <person name="Vanderstraeten L."/>
            <person name="Becker D."/>
            <person name="Lang D."/>
            <person name="Vosolsobe S."/>
            <person name="Rombauts S."/>
            <person name="Wilhelmsson P.K.I."/>
            <person name="Janitza P."/>
            <person name="Kern R."/>
            <person name="Heyl A."/>
            <person name="Rumpler F."/>
            <person name="Villalobos L.I.A.C."/>
            <person name="Clay J.M."/>
            <person name="Skokan R."/>
            <person name="Toyoda A."/>
            <person name="Suzuki Y."/>
            <person name="Kagoshima H."/>
            <person name="Schijlen E."/>
            <person name="Tajeshwar N."/>
            <person name="Catarino B."/>
            <person name="Hetherington A.J."/>
            <person name="Saltykova A."/>
            <person name="Bonnot C."/>
            <person name="Breuninger H."/>
            <person name="Symeonidi A."/>
            <person name="Radhakrishnan G.V."/>
            <person name="Van Nieuwerburgh F."/>
            <person name="Deforce D."/>
            <person name="Chang C."/>
            <person name="Karol K.G."/>
            <person name="Hedrich R."/>
            <person name="Ulvskov P."/>
            <person name="Glockner G."/>
            <person name="Delwiche C.F."/>
            <person name="Petrasek J."/>
            <person name="Van de Peer Y."/>
            <person name="Friml J."/>
            <person name="Beilby M."/>
            <person name="Dolan L."/>
            <person name="Kohara Y."/>
            <person name="Sugano S."/>
            <person name="Fujiyama A."/>
            <person name="Delaux P.-M."/>
            <person name="Quint M."/>
            <person name="TheiBen G."/>
            <person name="Hagemann M."/>
            <person name="Harholt J."/>
            <person name="Dunand C."/>
            <person name="Zachgo S."/>
            <person name="Langdale J."/>
            <person name="Maumus F."/>
            <person name="Straeten D.V.D."/>
            <person name="Gould S.B."/>
            <person name="Rensing S.A."/>
        </authorList>
    </citation>
    <scope>NUCLEOTIDE SEQUENCE [LARGE SCALE GENOMIC DNA]</scope>
    <source>
        <strain evidence="3 4">S276</strain>
    </source>
</reference>
<feature type="region of interest" description="Disordered" evidence="1">
    <location>
        <begin position="533"/>
        <end position="559"/>
    </location>
</feature>
<organism evidence="3 4">
    <name type="scientific">Chara braunii</name>
    <name type="common">Braun's stonewort</name>
    <dbReference type="NCBI Taxonomy" id="69332"/>
    <lineage>
        <taxon>Eukaryota</taxon>
        <taxon>Viridiplantae</taxon>
        <taxon>Streptophyta</taxon>
        <taxon>Charophyceae</taxon>
        <taxon>Charales</taxon>
        <taxon>Characeae</taxon>
        <taxon>Chara</taxon>
    </lineage>
</organism>
<keyword evidence="4" id="KW-1185">Reference proteome</keyword>
<dbReference type="Proteomes" id="UP000265515">
    <property type="component" value="Unassembled WGS sequence"/>
</dbReference>
<evidence type="ECO:0000313" key="4">
    <source>
        <dbReference type="Proteomes" id="UP000265515"/>
    </source>
</evidence>
<evidence type="ECO:0000256" key="1">
    <source>
        <dbReference type="SAM" id="MobiDB-lite"/>
    </source>
</evidence>
<evidence type="ECO:0000259" key="2">
    <source>
        <dbReference type="Pfam" id="PF22600"/>
    </source>
</evidence>
<dbReference type="InterPro" id="IPR054708">
    <property type="entry name" value="MTPAP-like_central"/>
</dbReference>
<dbReference type="PANTHER" id="PTHR12271:SF134">
    <property type="entry name" value="NUCLEOTIDYLTRANSFERASE FAMILY PROTEIN"/>
    <property type="match status" value="1"/>
</dbReference>
<evidence type="ECO:0000313" key="3">
    <source>
        <dbReference type="EMBL" id="GBG70562.1"/>
    </source>
</evidence>
<dbReference type="SUPFAM" id="SSF81301">
    <property type="entry name" value="Nucleotidyltransferase"/>
    <property type="match status" value="1"/>
</dbReference>
<dbReference type="STRING" id="69332.A0A388KKI1"/>
<dbReference type="Gramene" id="GBG70562">
    <property type="protein sequence ID" value="GBG70562"/>
    <property type="gene ID" value="CBR_g6688"/>
</dbReference>
<dbReference type="EMBL" id="BFEA01000132">
    <property type="protein sequence ID" value="GBG70562.1"/>
    <property type="molecule type" value="Genomic_DNA"/>
</dbReference>
<proteinExistence type="predicted"/>
<comment type="caution">
    <text evidence="3">The sequence shown here is derived from an EMBL/GenBank/DDBJ whole genome shotgun (WGS) entry which is preliminary data.</text>
</comment>
<sequence length="559" mass="62682">MCKSIAPAVCHVALRVTSCLCQIDVRNAACHELNTKEILLLTIPPPPPPLVVLLSPTRGTYEVVEEAYSQEKKLQRQPRGLDKLSTATREAFNSLQPGPWDRQVREELVREVNQFAAYVFPGSSVVPFGSYRMDMYSWDGDLDLSLDVPSSYLRQGLQVIANDPSYGLEISREDKLTVLRKLARYLRNYESSSKSVRAVNLVSRAVIPVLKFVDSKSGVECDISVGNRDGVFKSALIGMIGTIDIRFKQLTFLVKAWARKNKINDAKNGSLNSLAWILLVAFHLQTRDPPILPPFSCILHGSKAADEGDGPQGLVCTPDDQTLAKCQRRIQQYISSGYGQDNTELLAELLASFFTKLSAASNLWHKGLCASTYHGRWIIKTSFPKENNETFMAVEDFLDRDTNCARACRKREFDEITAVVKATLHMAVNERPLKHESLMEYIFGPVGRRRPGQPLPRHPTYRHPDMRVQPQYTPPFLQQQQPWQQQQQQLGWVGQPPPMDGGMGGFGPATGYMPVHSPRMGPYPGANQMGMPGNAGFEPKRKWDGSSGYGKWKRRRASF</sequence>
<dbReference type="Pfam" id="PF22600">
    <property type="entry name" value="MTPAP-like_central"/>
    <property type="match status" value="1"/>
</dbReference>